<proteinExistence type="predicted"/>
<evidence type="ECO:0000313" key="3">
    <source>
        <dbReference type="Proteomes" id="UP000026915"/>
    </source>
</evidence>
<gene>
    <name evidence="2" type="ORF">TCM_026986</name>
</gene>
<dbReference type="AlphaFoldDB" id="A0A061G6X2"/>
<dbReference type="Proteomes" id="UP000026915">
    <property type="component" value="Chromosome 6"/>
</dbReference>
<dbReference type="Gramene" id="EOY25605">
    <property type="protein sequence ID" value="EOY25605"/>
    <property type="gene ID" value="TCM_026986"/>
</dbReference>
<evidence type="ECO:0000313" key="2">
    <source>
        <dbReference type="EMBL" id="EOY25605.1"/>
    </source>
</evidence>
<reference evidence="2 3" key="1">
    <citation type="journal article" date="2013" name="Genome Biol.">
        <title>The genome sequence of the most widely cultivated cacao type and its use to identify candidate genes regulating pod color.</title>
        <authorList>
            <person name="Motamayor J.C."/>
            <person name="Mockaitis K."/>
            <person name="Schmutz J."/>
            <person name="Haiminen N."/>
            <person name="Iii D.L."/>
            <person name="Cornejo O."/>
            <person name="Findley S.D."/>
            <person name="Zheng P."/>
            <person name="Utro F."/>
            <person name="Royaert S."/>
            <person name="Saski C."/>
            <person name="Jenkins J."/>
            <person name="Podicheti R."/>
            <person name="Zhao M."/>
            <person name="Scheffler B.E."/>
            <person name="Stack J.C."/>
            <person name="Feltus F.A."/>
            <person name="Mustiga G.M."/>
            <person name="Amores F."/>
            <person name="Phillips W."/>
            <person name="Marelli J.P."/>
            <person name="May G.D."/>
            <person name="Shapiro H."/>
            <person name="Ma J."/>
            <person name="Bustamante C.D."/>
            <person name="Schnell R.J."/>
            <person name="Main D."/>
            <person name="Gilbert D."/>
            <person name="Parida L."/>
            <person name="Kuhn D.N."/>
        </authorList>
    </citation>
    <scope>NUCLEOTIDE SEQUENCE [LARGE SCALE GENOMIC DNA]</scope>
    <source>
        <strain evidence="3">cv. Matina 1-6</strain>
    </source>
</reference>
<keyword evidence="3" id="KW-1185">Reference proteome</keyword>
<dbReference type="InParanoid" id="A0A061G6X2"/>
<feature type="compositionally biased region" description="Pro residues" evidence="1">
    <location>
        <begin position="27"/>
        <end position="43"/>
    </location>
</feature>
<feature type="region of interest" description="Disordered" evidence="1">
    <location>
        <begin position="17"/>
        <end position="43"/>
    </location>
</feature>
<dbReference type="EMBL" id="CM001884">
    <property type="protein sequence ID" value="EOY25605.1"/>
    <property type="molecule type" value="Genomic_DNA"/>
</dbReference>
<accession>A0A061G6X2</accession>
<dbReference type="HOGENOM" id="CLU_1350992_0_0_1"/>
<sequence length="203" mass="22796">MCRRFLRRRCQGMFRLVRRSSSDSPLNPKPLPPSPEDSPPGSVPPLSYFDPISYLEKSVVGNNLDHFNKSEELLEKVFHHHHLSEINSTLTHLAEVSAVLSHRDMIHTMNQISKLITQIGTSRLMKQGPPNEDIVKINVRLGDLSHTLIEMSKLMNQAGKEELTKINAALRDPPMGVQLVVGPIRTIPSSKTLLCPRRVVSQS</sequence>
<evidence type="ECO:0000256" key="1">
    <source>
        <dbReference type="SAM" id="MobiDB-lite"/>
    </source>
</evidence>
<protein>
    <submittedName>
        <fullName evidence="2">Uncharacterized protein</fullName>
    </submittedName>
</protein>
<organism evidence="2 3">
    <name type="scientific">Theobroma cacao</name>
    <name type="common">Cacao</name>
    <name type="synonym">Cocoa</name>
    <dbReference type="NCBI Taxonomy" id="3641"/>
    <lineage>
        <taxon>Eukaryota</taxon>
        <taxon>Viridiplantae</taxon>
        <taxon>Streptophyta</taxon>
        <taxon>Embryophyta</taxon>
        <taxon>Tracheophyta</taxon>
        <taxon>Spermatophyta</taxon>
        <taxon>Magnoliopsida</taxon>
        <taxon>eudicotyledons</taxon>
        <taxon>Gunneridae</taxon>
        <taxon>Pentapetalae</taxon>
        <taxon>rosids</taxon>
        <taxon>malvids</taxon>
        <taxon>Malvales</taxon>
        <taxon>Malvaceae</taxon>
        <taxon>Byttnerioideae</taxon>
        <taxon>Theobroma</taxon>
    </lineage>
</organism>
<name>A0A061G6X2_THECC</name>